<feature type="binding site" evidence="8">
    <location>
        <position position="272"/>
    </location>
    <ligand>
        <name>Mn(2+)</name>
        <dbReference type="ChEBI" id="CHEBI:29035"/>
    </ligand>
</feature>
<dbReference type="Gene3D" id="2.170.8.10">
    <property type="entry name" value="Phosphoenolpyruvate Carboxykinase, domain 2"/>
    <property type="match status" value="1"/>
</dbReference>
<dbReference type="UniPathway" id="UPA00138"/>
<protein>
    <recommendedName>
        <fullName evidence="8">Phosphoenolpyruvate carboxykinase [GTP]</fullName>
        <shortName evidence="8">PEP carboxykinase</shortName>
        <shortName evidence="8">PEPCK</shortName>
        <ecNumber evidence="8">4.1.1.32</ecNumber>
    </recommendedName>
    <alternativeName>
        <fullName evidence="8">GTP-dependent phosphoenolpyruvate carboxykinase</fullName>
        <shortName evidence="8">GTP-PEPCK</shortName>
    </alternativeName>
</protein>
<keyword evidence="3 8" id="KW-0547">Nucleotide-binding</keyword>
<keyword evidence="7 8" id="KW-0456">Lyase</keyword>
<feature type="binding site" evidence="8">
    <location>
        <position position="85"/>
    </location>
    <ligand>
        <name>substrate</name>
    </ligand>
</feature>
<dbReference type="GO" id="GO:0004613">
    <property type="term" value="F:phosphoenolpyruvate carboxykinase (GTP) activity"/>
    <property type="evidence" value="ECO:0007669"/>
    <property type="project" value="UniProtKB-UniRule"/>
</dbReference>
<feature type="domain" description="Phosphoenolpyruvate carboxykinase C-terminal P-loop" evidence="9">
    <location>
        <begin position="230"/>
        <end position="586"/>
    </location>
</feature>
<comment type="catalytic activity">
    <reaction evidence="8">
        <text>oxaloacetate + GTP = phosphoenolpyruvate + GDP + CO2</text>
        <dbReference type="Rhea" id="RHEA:10388"/>
        <dbReference type="ChEBI" id="CHEBI:16452"/>
        <dbReference type="ChEBI" id="CHEBI:16526"/>
        <dbReference type="ChEBI" id="CHEBI:37565"/>
        <dbReference type="ChEBI" id="CHEBI:58189"/>
        <dbReference type="ChEBI" id="CHEBI:58702"/>
        <dbReference type="EC" id="4.1.1.32"/>
    </reaction>
</comment>
<feature type="binding site" evidence="8">
    <location>
        <position position="234"/>
    </location>
    <ligand>
        <name>Mn(2+)</name>
        <dbReference type="ChEBI" id="CHEBI:29035"/>
    </ligand>
</feature>
<sequence>MKFSSAIYKKISSAKLDSLLRLNNDSLLSFLDEMVSICEPETVYIVENKDDAEYVKRKAIDTGEEIPLKVEGHTIHFDPPQDQARARDDTFILGEKIPFVNTKPKEEGLEEVLSLLRGSMNGREMFVGFYSLGPSGSPRRFLAVQISDSPYVIHSENILYRMSFSDFKGNIPFFKFVHSKGELDIKKRRIVVDIENEIVYSVNTTYAGNSIGLKKLALRLTLNRAIKEGWLSEHMAIIGLSGKDRDHYITASFPSGSGKTSTSMIGKLISDDLAIILNINGEMRSWNPEIGVFGIIHGVNQTDDPIIWDVLNSPGEVIFSNVLMKDDGTVYWQGNGEKEPDKGINFAGNWWKGKTDKNGNIIPPSHPNARFTAPITSFKNVDLNYDNPKGVVVEGIIFGVKDFTTLVPIAEAFNWEHGVITMGASMESARTSAVVGKTDEMEFNPMAIIDFMSIHIGKYLENYLAFGKSLKNPPKIFGANYFLKNEKGVFLNSKDDKKVWLSWITKRIEEKSDAIETPVGLIPVYSDLREIFVEVLGKEYTKKDYETQFSIRLTKYKEKFERIRGIYSKVDGMPDEVNKALDEQIERINKYIKKYGDVVSPFNL</sequence>
<keyword evidence="2 8" id="KW-0479">Metal-binding</keyword>
<keyword evidence="4 8" id="KW-0210">Decarboxylase</keyword>
<dbReference type="Pfam" id="PF17297">
    <property type="entry name" value="PEPCK_N"/>
    <property type="match status" value="1"/>
</dbReference>
<keyword evidence="8" id="KW-0963">Cytoplasm</keyword>
<dbReference type="GO" id="GO:0071333">
    <property type="term" value="P:cellular response to glucose stimulus"/>
    <property type="evidence" value="ECO:0007669"/>
    <property type="project" value="TreeGrafter"/>
</dbReference>
<comment type="similarity">
    <text evidence="1 8">Belongs to the phosphoenolpyruvate carboxykinase [GTP] family.</text>
</comment>
<keyword evidence="5 8" id="KW-0342">GTP-binding</keyword>
<feature type="binding site" evidence="8">
    <location>
        <begin position="206"/>
        <end position="208"/>
    </location>
    <ligand>
        <name>substrate</name>
    </ligand>
</feature>
<accession>A0A031LR41</accession>
<feature type="binding site" evidence="8">
    <location>
        <begin position="368"/>
        <end position="370"/>
    </location>
    <ligand>
        <name>substrate</name>
    </ligand>
</feature>
<comment type="caution">
    <text evidence="8">Lacks conserved residue(s) required for the propagation of feature annotation.</text>
</comment>
<feature type="binding site" evidence="8">
    <location>
        <begin position="256"/>
        <end position="261"/>
    </location>
    <ligand>
        <name>GTP</name>
        <dbReference type="ChEBI" id="CHEBI:37565"/>
    </ligand>
</feature>
<dbReference type="GO" id="GO:0005525">
    <property type="term" value="F:GTP binding"/>
    <property type="evidence" value="ECO:0007669"/>
    <property type="project" value="UniProtKB-UniRule"/>
</dbReference>
<comment type="caution">
    <text evidence="11">The sequence shown here is derived from an EMBL/GenBank/DDBJ whole genome shotgun (WGS) entry which is preliminary data.</text>
</comment>
<dbReference type="GO" id="GO:0006094">
    <property type="term" value="P:gluconeogenesis"/>
    <property type="evidence" value="ECO:0007669"/>
    <property type="project" value="UniProtKB-UniRule"/>
</dbReference>
<evidence type="ECO:0000256" key="3">
    <source>
        <dbReference type="ARBA" id="ARBA00022741"/>
    </source>
</evidence>
<dbReference type="NCBIfam" id="NF003253">
    <property type="entry name" value="PRK04210.1"/>
    <property type="match status" value="1"/>
</dbReference>
<dbReference type="SUPFAM" id="SSF68923">
    <property type="entry name" value="PEP carboxykinase N-terminal domain"/>
    <property type="match status" value="1"/>
</dbReference>
<dbReference type="PIRSF" id="PIRSF001348">
    <property type="entry name" value="PEP_carboxykinase_GTP"/>
    <property type="match status" value="1"/>
</dbReference>
<dbReference type="GO" id="GO:0006107">
    <property type="term" value="P:oxaloacetate metabolic process"/>
    <property type="evidence" value="ECO:0007669"/>
    <property type="project" value="TreeGrafter"/>
</dbReference>
<dbReference type="GO" id="GO:0030145">
    <property type="term" value="F:manganese ion binding"/>
    <property type="evidence" value="ECO:0007669"/>
    <property type="project" value="UniProtKB-UniRule"/>
</dbReference>
<dbReference type="GO" id="GO:0019543">
    <property type="term" value="P:propionate catabolic process"/>
    <property type="evidence" value="ECO:0007669"/>
    <property type="project" value="TreeGrafter"/>
</dbReference>
<evidence type="ECO:0000256" key="7">
    <source>
        <dbReference type="ARBA" id="ARBA00023239"/>
    </source>
</evidence>
<dbReference type="Gene3D" id="3.40.449.10">
    <property type="entry name" value="Phosphoenolpyruvate Carboxykinase, domain 1"/>
    <property type="match status" value="1"/>
</dbReference>
<comment type="subcellular location">
    <subcellularLocation>
        <location evidence="8">Cytoplasm</location>
    </subcellularLocation>
</comment>
<feature type="domain" description="Phosphoenolpyruvate carboxykinase GTP-utilising N-terminal" evidence="10">
    <location>
        <begin position="30"/>
        <end position="225"/>
    </location>
</feature>
<gene>
    <name evidence="8" type="primary">pckG</name>
    <name evidence="11" type="ORF">CM19_04795</name>
</gene>
<keyword evidence="11" id="KW-0670">Pyruvate</keyword>
<evidence type="ECO:0000256" key="5">
    <source>
        <dbReference type="ARBA" id="ARBA00023134"/>
    </source>
</evidence>
<keyword evidence="11" id="KW-0418">Kinase</keyword>
<dbReference type="GO" id="GO:0016301">
    <property type="term" value="F:kinase activity"/>
    <property type="evidence" value="ECO:0007669"/>
    <property type="project" value="UniProtKB-KW"/>
</dbReference>
<dbReference type="GO" id="GO:0046327">
    <property type="term" value="P:glycerol biosynthetic process from pyruvate"/>
    <property type="evidence" value="ECO:0007669"/>
    <property type="project" value="TreeGrafter"/>
</dbReference>
<feature type="binding site" evidence="8">
    <location>
        <position position="255"/>
    </location>
    <ligand>
        <name>substrate</name>
    </ligand>
</feature>
<comment type="cofactor">
    <cofactor evidence="8">
        <name>Mn(2+)</name>
        <dbReference type="ChEBI" id="CHEBI:29035"/>
    </cofactor>
    <text evidence="8">Binds 1 Mn(2+) ion per subunit.</text>
</comment>
<keyword evidence="6 8" id="KW-0464">Manganese</keyword>
<dbReference type="Proteomes" id="UP000024332">
    <property type="component" value="Unassembled WGS sequence"/>
</dbReference>
<evidence type="ECO:0000313" key="12">
    <source>
        <dbReference type="Proteomes" id="UP000024332"/>
    </source>
</evidence>
<evidence type="ECO:0000256" key="1">
    <source>
        <dbReference type="ARBA" id="ARBA00005796"/>
    </source>
</evidence>
<keyword evidence="8" id="KW-0312">Gluconeogenesis</keyword>
<dbReference type="InterPro" id="IPR035077">
    <property type="entry name" value="PEP_carboxykinase_GTP_C"/>
</dbReference>
<dbReference type="InterPro" id="IPR008210">
    <property type="entry name" value="PEP_carboxykinase_N"/>
</dbReference>
<evidence type="ECO:0000313" key="11">
    <source>
        <dbReference type="EMBL" id="EZQ09964.1"/>
    </source>
</evidence>
<feature type="binding site" evidence="8">
    <location>
        <position position="215"/>
    </location>
    <ligand>
        <name>Mn(2+)</name>
        <dbReference type="ChEBI" id="CHEBI:29035"/>
    </ligand>
</feature>
<dbReference type="HAMAP" id="MF_00452">
    <property type="entry name" value="PEPCK_GTP"/>
    <property type="match status" value="1"/>
</dbReference>
<dbReference type="SUPFAM" id="SSF53795">
    <property type="entry name" value="PEP carboxykinase-like"/>
    <property type="match status" value="1"/>
</dbReference>
<name>A0A031LR41_9CREN</name>
<dbReference type="PANTHER" id="PTHR11561">
    <property type="entry name" value="PHOSPHOENOLPYRUVATE CARBOXYKINASE"/>
    <property type="match status" value="1"/>
</dbReference>
<evidence type="ECO:0000259" key="10">
    <source>
        <dbReference type="Pfam" id="PF17297"/>
    </source>
</evidence>
<feature type="active site" evidence="8">
    <location>
        <position position="257"/>
    </location>
</feature>
<dbReference type="GO" id="GO:0033993">
    <property type="term" value="P:response to lipid"/>
    <property type="evidence" value="ECO:0007669"/>
    <property type="project" value="TreeGrafter"/>
</dbReference>
<dbReference type="AlphaFoldDB" id="A0A031LR41"/>
<evidence type="ECO:0000256" key="2">
    <source>
        <dbReference type="ARBA" id="ARBA00022723"/>
    </source>
</evidence>
<evidence type="ECO:0000256" key="8">
    <source>
        <dbReference type="HAMAP-Rule" id="MF_00452"/>
    </source>
</evidence>
<organism evidence="11 12">
    <name type="scientific">Candidatus Acidianus copahuensis</name>
    <dbReference type="NCBI Taxonomy" id="1160895"/>
    <lineage>
        <taxon>Archaea</taxon>
        <taxon>Thermoproteota</taxon>
        <taxon>Thermoprotei</taxon>
        <taxon>Sulfolobales</taxon>
        <taxon>Sulfolobaceae</taxon>
        <taxon>Acidianus</taxon>
    </lineage>
</organism>
<proteinExistence type="inferred from homology"/>
<dbReference type="PANTHER" id="PTHR11561:SF0">
    <property type="entry name" value="PHOSPHOENOLPYRUVATE CARBOXYKINASE [GTP]-RELATED"/>
    <property type="match status" value="1"/>
</dbReference>
<evidence type="ECO:0000259" key="9">
    <source>
        <dbReference type="Pfam" id="PF00821"/>
    </source>
</evidence>
<dbReference type="Pfam" id="PF00821">
    <property type="entry name" value="PEPCK_GTP"/>
    <property type="match status" value="1"/>
</dbReference>
<dbReference type="RefSeq" id="WP_048099254.1">
    <property type="nucleotide sequence ID" value="NZ_JFZT01000036.1"/>
</dbReference>
<keyword evidence="11" id="KW-0808">Transferase</keyword>
<keyword evidence="12" id="KW-1185">Reference proteome</keyword>
<dbReference type="Gene3D" id="3.90.228.20">
    <property type="match status" value="1"/>
</dbReference>
<evidence type="ECO:0000256" key="4">
    <source>
        <dbReference type="ARBA" id="ARBA00022793"/>
    </source>
</evidence>
<dbReference type="EMBL" id="JFZT01000036">
    <property type="protein sequence ID" value="EZQ09964.1"/>
    <property type="molecule type" value="Genomic_DNA"/>
</dbReference>
<dbReference type="InterPro" id="IPR013035">
    <property type="entry name" value="PEP_carboxykinase_C"/>
</dbReference>
<dbReference type="EC" id="4.1.1.32" evidence="8"/>
<dbReference type="InterPro" id="IPR035078">
    <property type="entry name" value="PEP_carboxykinase_GTP_N"/>
</dbReference>
<comment type="pathway">
    <text evidence="8">Carbohydrate biosynthesis; gluconeogenesis.</text>
</comment>
<evidence type="ECO:0000256" key="6">
    <source>
        <dbReference type="ARBA" id="ARBA00023211"/>
    </source>
</evidence>
<comment type="function">
    <text evidence="8">Catalyzes the conversion of oxaloacetate (OAA) to phosphoenolpyruvate (PEP), the rate-limiting step in the metabolic pathway that produces glucose from lactate and other precursors derived from the citric acid cycle.</text>
</comment>
<feature type="binding site" evidence="8">
    <location>
        <position position="370"/>
    </location>
    <ligand>
        <name>GTP</name>
        <dbReference type="ChEBI" id="CHEBI:37565"/>
    </ligand>
</feature>
<dbReference type="GO" id="GO:0042594">
    <property type="term" value="P:response to starvation"/>
    <property type="evidence" value="ECO:0007669"/>
    <property type="project" value="TreeGrafter"/>
</dbReference>
<dbReference type="OrthoDB" id="55875at2157"/>
<dbReference type="GO" id="GO:0005829">
    <property type="term" value="C:cytosol"/>
    <property type="evidence" value="ECO:0007669"/>
    <property type="project" value="TreeGrafter"/>
</dbReference>
<dbReference type="STRING" id="1160895.CM19_04795"/>
<reference evidence="11 12" key="1">
    <citation type="submission" date="2014-03" db="EMBL/GenBank/DDBJ databases">
        <title>Draft genome sequence of the novel thermoacidophilic archaea Acidianus copahuensis ALE1 strain, isolated from Copahue volcanic area in Neuquen Argentina.</title>
        <authorList>
            <person name="Urbieta M.S."/>
            <person name="Rascovan N."/>
            <person name="Castro C."/>
            <person name="Revale S."/>
            <person name="Giaveno M.A."/>
            <person name="Vazquez M.P."/>
            <person name="Donati E.R."/>
        </authorList>
    </citation>
    <scope>NUCLEOTIDE SEQUENCE [LARGE SCALE GENOMIC DNA]</scope>
    <source>
        <strain evidence="11 12">ALE1</strain>
    </source>
</reference>
<dbReference type="InterPro" id="IPR008209">
    <property type="entry name" value="PEP_carboxykinase_GTP"/>
</dbReference>